<organism evidence="14 15">
    <name type="scientific">Aquimarina algicola</name>
    <dbReference type="NCBI Taxonomy" id="2589995"/>
    <lineage>
        <taxon>Bacteria</taxon>
        <taxon>Pseudomonadati</taxon>
        <taxon>Bacteroidota</taxon>
        <taxon>Flavobacteriia</taxon>
        <taxon>Flavobacteriales</taxon>
        <taxon>Flavobacteriaceae</taxon>
        <taxon>Aquimarina</taxon>
    </lineage>
</organism>
<dbReference type="GO" id="GO:0009279">
    <property type="term" value="C:cell outer membrane"/>
    <property type="evidence" value="ECO:0007669"/>
    <property type="project" value="UniProtKB-SubCell"/>
</dbReference>
<dbReference type="Pfam" id="PF07715">
    <property type="entry name" value="Plug"/>
    <property type="match status" value="1"/>
</dbReference>
<keyword evidence="7 8" id="KW-0998">Cell outer membrane</keyword>
<evidence type="ECO:0000256" key="8">
    <source>
        <dbReference type="PROSITE-ProRule" id="PRU01360"/>
    </source>
</evidence>
<dbReference type="InterPro" id="IPR023997">
    <property type="entry name" value="TonB-dep_OMP_SusC/RagA_CS"/>
</dbReference>
<feature type="region of interest" description="Disordered" evidence="10">
    <location>
        <begin position="13"/>
        <end position="33"/>
    </location>
</feature>
<dbReference type="Pfam" id="PF00593">
    <property type="entry name" value="TonB_dep_Rec_b-barrel"/>
    <property type="match status" value="1"/>
</dbReference>
<dbReference type="InterPro" id="IPR012910">
    <property type="entry name" value="Plug_dom"/>
</dbReference>
<protein>
    <submittedName>
        <fullName evidence="14">TonB-dependent receptor</fullName>
    </submittedName>
</protein>
<evidence type="ECO:0000313" key="14">
    <source>
        <dbReference type="EMBL" id="TPN86225.1"/>
    </source>
</evidence>
<keyword evidence="4 8" id="KW-0812">Transmembrane</keyword>
<comment type="subcellular location">
    <subcellularLocation>
        <location evidence="1 8">Cell outer membrane</location>
        <topology evidence="1 8">Multi-pass membrane protein</topology>
    </subcellularLocation>
</comment>
<dbReference type="SUPFAM" id="SSF49464">
    <property type="entry name" value="Carboxypeptidase regulatory domain-like"/>
    <property type="match status" value="1"/>
</dbReference>
<evidence type="ECO:0000256" key="7">
    <source>
        <dbReference type="ARBA" id="ARBA00023237"/>
    </source>
</evidence>
<keyword evidence="2 8" id="KW-0813">Transport</keyword>
<evidence type="ECO:0000256" key="6">
    <source>
        <dbReference type="ARBA" id="ARBA00023136"/>
    </source>
</evidence>
<accession>A0A504JCP7</accession>
<evidence type="ECO:0000259" key="13">
    <source>
        <dbReference type="Pfam" id="PF07715"/>
    </source>
</evidence>
<keyword evidence="15" id="KW-1185">Reference proteome</keyword>
<keyword evidence="6 8" id="KW-0472">Membrane</keyword>
<dbReference type="Gene3D" id="2.40.170.20">
    <property type="entry name" value="TonB-dependent receptor, beta-barrel domain"/>
    <property type="match status" value="1"/>
</dbReference>
<dbReference type="Pfam" id="PF13715">
    <property type="entry name" value="CarbopepD_reg_2"/>
    <property type="match status" value="1"/>
</dbReference>
<evidence type="ECO:0000256" key="9">
    <source>
        <dbReference type="RuleBase" id="RU003357"/>
    </source>
</evidence>
<name>A0A504JCP7_9FLAO</name>
<dbReference type="NCBIfam" id="TIGR04056">
    <property type="entry name" value="OMP_RagA_SusC"/>
    <property type="match status" value="1"/>
</dbReference>
<dbReference type="InterPro" id="IPR037066">
    <property type="entry name" value="Plug_dom_sf"/>
</dbReference>
<comment type="caution">
    <text evidence="14">The sequence shown here is derived from an EMBL/GenBank/DDBJ whole genome shotgun (WGS) entry which is preliminary data.</text>
</comment>
<keyword evidence="3 8" id="KW-1134">Transmembrane beta strand</keyword>
<evidence type="ECO:0000256" key="2">
    <source>
        <dbReference type="ARBA" id="ARBA00022448"/>
    </source>
</evidence>
<evidence type="ECO:0000313" key="15">
    <source>
        <dbReference type="Proteomes" id="UP000315540"/>
    </source>
</evidence>
<sequence>MNQCLILLFNKNQNSKQRSKQNSNTNTSHMVRKQSIQKKIRRKGLNLFMLIVLSISFVGYAQNTIEVKGKVVGAADNLAIPGVSVLIQGTSRGTSTDFDGNYSINAEIGDVLTFSYLGLKDQSVTVTGASLNVSLEEDAESLDEIIVVGYGTVSKKVLTGAVDRIDTEDIQQFVTSDIASRLQGQIAGVSVSSSSGEPGEQANILIRGITSLQGNNAPLFVVNGIPQIGDPGLSPNEIETIDVLKDGASTAVYGSRGAAGVILITTKKGVAGSMKVNFDLNNGFQFLGDGTPLMNTEDQLFYELDTFEYFNGFRPTTNNTPEWLNNDNEFDDFVLVDNAEIKTYNLNISGGSDKFTYNASGQLFDQDGSLINSNFKRYNGRITTTYVTDNWKIDASVAITHEKRRRSSTGLIVTASRYRPYFPEIDPDAEVAIINNSGGTRTPAIALGQALKRKDDSNTDRTNINLGIKRKLGEHLDFTTNLGSSITNDFRNIFVPRFDLFNVETGISENDPTRSGVTTSSGRTTKFSWDAGLIYNKKFGNHDVTLQTVGTLEEDNNKQFTASIEGITSNAIDVLNGGTINENVSSGFDYTTKRVGTLARLQYNYKEKYILQALVRYDGSSRFGEDFRWGTFPSVSAAWNISSESFWEPLEETVNNFKLRLSYAEVGYDGFRDFEFAKTIAQFADYVFDVNDNNFDVGSAIRAYANADVKWETSISKNIGIDLGLFNNKLSFTLDYYQTEKEDMLFPVTLPGSAGAIDNPNLFLNVGNMTNEGFEITTNYRTKIGASNLTIGGTFTTFKNEVTKVVSNSVVFFNDSNNINSNTVIARGFEAGAFFLFETDGTIKTQEELEAYRQLPSRSDAQLGDLKYVDTNGDGNITNEDRIYKGSGLADFEYGLNLNWDYKNFDVSMNWFGTVGAEILNGNKAATYSFQRHQDLVNQWTPDNPTSDIPSFRGNNGEHPNYDFNTDYWLESGDYLRLKQITVGFSLPKEPLESVALSKLRLYLTAQNPLTFTGYDGYDPEIGGNSVENRGIDSSRYPISSTYSLGLQIAF</sequence>
<feature type="transmembrane region" description="Helical" evidence="11">
    <location>
        <begin position="44"/>
        <end position="61"/>
    </location>
</feature>
<dbReference type="OrthoDB" id="9768177at2"/>
<dbReference type="InterPro" id="IPR000531">
    <property type="entry name" value="Beta-barrel_TonB"/>
</dbReference>
<evidence type="ECO:0000256" key="4">
    <source>
        <dbReference type="ARBA" id="ARBA00022692"/>
    </source>
</evidence>
<comment type="similarity">
    <text evidence="8 9">Belongs to the TonB-dependent receptor family.</text>
</comment>
<dbReference type="Proteomes" id="UP000315540">
    <property type="component" value="Unassembled WGS sequence"/>
</dbReference>
<dbReference type="NCBIfam" id="TIGR04057">
    <property type="entry name" value="SusC_RagA_signa"/>
    <property type="match status" value="1"/>
</dbReference>
<feature type="domain" description="TonB-dependent receptor-like beta-barrel" evidence="12">
    <location>
        <begin position="450"/>
        <end position="803"/>
    </location>
</feature>
<evidence type="ECO:0000256" key="11">
    <source>
        <dbReference type="SAM" id="Phobius"/>
    </source>
</evidence>
<feature type="compositionally biased region" description="Polar residues" evidence="10">
    <location>
        <begin position="13"/>
        <end position="29"/>
    </location>
</feature>
<evidence type="ECO:0000256" key="3">
    <source>
        <dbReference type="ARBA" id="ARBA00022452"/>
    </source>
</evidence>
<reference evidence="14 15" key="1">
    <citation type="submission" date="2019-06" db="EMBL/GenBank/DDBJ databases">
        <authorList>
            <person name="Meng X."/>
        </authorList>
    </citation>
    <scope>NUCLEOTIDE SEQUENCE [LARGE SCALE GENOMIC DNA]</scope>
    <source>
        <strain evidence="14 15">M625</strain>
    </source>
</reference>
<dbReference type="Gene3D" id="2.170.130.10">
    <property type="entry name" value="TonB-dependent receptor, plug domain"/>
    <property type="match status" value="1"/>
</dbReference>
<dbReference type="SUPFAM" id="SSF56935">
    <property type="entry name" value="Porins"/>
    <property type="match status" value="1"/>
</dbReference>
<gene>
    <name evidence="14" type="ORF">FHK87_13225</name>
</gene>
<evidence type="ECO:0000256" key="5">
    <source>
        <dbReference type="ARBA" id="ARBA00023077"/>
    </source>
</evidence>
<dbReference type="InterPro" id="IPR008969">
    <property type="entry name" value="CarboxyPept-like_regulatory"/>
</dbReference>
<keyword evidence="5 9" id="KW-0798">TonB box</keyword>
<evidence type="ECO:0000259" key="12">
    <source>
        <dbReference type="Pfam" id="PF00593"/>
    </source>
</evidence>
<evidence type="ECO:0000256" key="10">
    <source>
        <dbReference type="SAM" id="MobiDB-lite"/>
    </source>
</evidence>
<keyword evidence="14" id="KW-0675">Receptor</keyword>
<dbReference type="Gene3D" id="2.60.40.1120">
    <property type="entry name" value="Carboxypeptidase-like, regulatory domain"/>
    <property type="match status" value="1"/>
</dbReference>
<feature type="domain" description="TonB-dependent receptor plug" evidence="13">
    <location>
        <begin position="157"/>
        <end position="261"/>
    </location>
</feature>
<dbReference type="PROSITE" id="PS52016">
    <property type="entry name" value="TONB_DEPENDENT_REC_3"/>
    <property type="match status" value="1"/>
</dbReference>
<evidence type="ECO:0000256" key="1">
    <source>
        <dbReference type="ARBA" id="ARBA00004571"/>
    </source>
</evidence>
<dbReference type="InterPro" id="IPR039426">
    <property type="entry name" value="TonB-dep_rcpt-like"/>
</dbReference>
<dbReference type="InterPro" id="IPR036942">
    <property type="entry name" value="Beta-barrel_TonB_sf"/>
</dbReference>
<dbReference type="InterPro" id="IPR023996">
    <property type="entry name" value="TonB-dep_OMP_SusC/RagA"/>
</dbReference>
<keyword evidence="11" id="KW-1133">Transmembrane helix</keyword>
<dbReference type="AlphaFoldDB" id="A0A504JCP7"/>
<dbReference type="EMBL" id="VFWZ01000003">
    <property type="protein sequence ID" value="TPN86225.1"/>
    <property type="molecule type" value="Genomic_DNA"/>
</dbReference>
<proteinExistence type="inferred from homology"/>